<dbReference type="InterPro" id="IPR057727">
    <property type="entry name" value="WCX_dom"/>
</dbReference>
<dbReference type="Proteomes" id="UP000588586">
    <property type="component" value="Unassembled WGS sequence"/>
</dbReference>
<dbReference type="InterPro" id="IPR051534">
    <property type="entry name" value="CBASS_pafABC_assoc_protein"/>
</dbReference>
<feature type="domain" description="PafC HTH" evidence="2">
    <location>
        <begin position="17"/>
        <end position="129"/>
    </location>
</feature>
<dbReference type="PANTHER" id="PTHR34580">
    <property type="match status" value="1"/>
</dbReference>
<evidence type="ECO:0000259" key="2">
    <source>
        <dbReference type="Pfam" id="PF19187"/>
    </source>
</evidence>
<dbReference type="RefSeq" id="WP_171242039.1">
    <property type="nucleotide sequence ID" value="NZ_JABEPQ010000001.1"/>
</dbReference>
<accession>A0A849HD05</accession>
<organism evidence="4 5">
    <name type="scientific">Knoellia koreensis</name>
    <dbReference type="NCBI Taxonomy" id="2730921"/>
    <lineage>
        <taxon>Bacteria</taxon>
        <taxon>Bacillati</taxon>
        <taxon>Actinomycetota</taxon>
        <taxon>Actinomycetes</taxon>
        <taxon>Micrococcales</taxon>
        <taxon>Intrasporangiaceae</taxon>
        <taxon>Knoellia</taxon>
    </lineage>
</organism>
<gene>
    <name evidence="4" type="ORF">HJG52_02885</name>
</gene>
<dbReference type="EMBL" id="JABEPQ010000001">
    <property type="protein sequence ID" value="NNM44949.1"/>
    <property type="molecule type" value="Genomic_DNA"/>
</dbReference>
<evidence type="ECO:0000259" key="3">
    <source>
        <dbReference type="Pfam" id="PF25583"/>
    </source>
</evidence>
<dbReference type="Pfam" id="PF19187">
    <property type="entry name" value="HTH_PafC"/>
    <property type="match status" value="1"/>
</dbReference>
<evidence type="ECO:0000313" key="4">
    <source>
        <dbReference type="EMBL" id="NNM44949.1"/>
    </source>
</evidence>
<dbReference type="InterPro" id="IPR043839">
    <property type="entry name" value="PafC_HTH"/>
</dbReference>
<dbReference type="PIRSF" id="PIRSF016838">
    <property type="entry name" value="PafC"/>
    <property type="match status" value="1"/>
</dbReference>
<dbReference type="InterPro" id="IPR026881">
    <property type="entry name" value="WYL_dom"/>
</dbReference>
<evidence type="ECO:0000259" key="1">
    <source>
        <dbReference type="Pfam" id="PF13280"/>
    </source>
</evidence>
<dbReference type="PANTHER" id="PTHR34580:SF1">
    <property type="entry name" value="PROTEIN PAFC"/>
    <property type="match status" value="1"/>
</dbReference>
<feature type="domain" description="WCX" evidence="3">
    <location>
        <begin position="252"/>
        <end position="323"/>
    </location>
</feature>
<name>A0A849HD05_9MICO</name>
<protein>
    <submittedName>
        <fullName evidence="4">WYL domain-containing protein</fullName>
    </submittedName>
</protein>
<proteinExistence type="predicted"/>
<dbReference type="Pfam" id="PF13280">
    <property type="entry name" value="WYL"/>
    <property type="match status" value="1"/>
</dbReference>
<dbReference type="AlphaFoldDB" id="A0A849HD05"/>
<reference evidence="4 5" key="1">
    <citation type="submission" date="2020-04" db="EMBL/GenBank/DDBJ databases">
        <title>Knoellia sp. isolate from air conditioner.</title>
        <authorList>
            <person name="Chea S."/>
            <person name="Kim D.-U."/>
        </authorList>
    </citation>
    <scope>NUCLEOTIDE SEQUENCE [LARGE SCALE GENOMIC DNA]</scope>
    <source>
        <strain evidence="4 5">DB2414S</strain>
    </source>
</reference>
<evidence type="ECO:0000313" key="5">
    <source>
        <dbReference type="Proteomes" id="UP000588586"/>
    </source>
</evidence>
<feature type="domain" description="WYL" evidence="1">
    <location>
        <begin position="154"/>
        <end position="222"/>
    </location>
</feature>
<keyword evidence="5" id="KW-1185">Reference proteome</keyword>
<comment type="caution">
    <text evidence="4">The sequence shown here is derived from an EMBL/GenBank/DDBJ whole genome shotgun (WGS) entry which is preliminary data.</text>
</comment>
<dbReference type="InterPro" id="IPR028349">
    <property type="entry name" value="PafC-like"/>
</dbReference>
<sequence length="336" mass="36665">MSPAKQRAKGAHETATDRLARLLTMVPWLVARQGIDLEQAAGELGISTEQLEADLRLLYLCGYGQMPDELIDAQWEGGRVFVTNAETIARPLRLGRDEALTLMVGLRALAAVPGLGERDAIERAMAKLEEATGASAEAASRVEVAIDEGVEAGMLADARRAVEQHRRVHLTYLVPSRDESTERDVDPMRVVNLDSRWYLEGWCHRAQDTRTFRMDRITALEVLDVDGTPPADAQLRDLDAGAFTPRADDPLVTLHLEPWAAWVSDYYPVESVETADDGSQTVTLRTPDTQWLRRLLWRLGGGGYVVAPTEVATEVADGARAALAAYGVDPGAPTAG</sequence>
<dbReference type="Pfam" id="PF25583">
    <property type="entry name" value="WCX"/>
    <property type="match status" value="1"/>
</dbReference>
<dbReference type="PROSITE" id="PS52050">
    <property type="entry name" value="WYL"/>
    <property type="match status" value="1"/>
</dbReference>